<dbReference type="GO" id="GO:0006629">
    <property type="term" value="P:lipid metabolic process"/>
    <property type="evidence" value="ECO:0007669"/>
    <property type="project" value="InterPro"/>
</dbReference>
<dbReference type="OrthoDB" id="384721at2"/>
<dbReference type="PROSITE" id="PS51704">
    <property type="entry name" value="GP_PDE"/>
    <property type="match status" value="1"/>
</dbReference>
<reference evidence="2 3" key="1">
    <citation type="submission" date="2019-02" db="EMBL/GenBank/DDBJ databases">
        <title>Genomic Encyclopedia of Type Strains, Phase IV (KMG-IV): sequencing the most valuable type-strain genomes for metagenomic binning, comparative biology and taxonomic classification.</title>
        <authorList>
            <person name="Goeker M."/>
        </authorList>
    </citation>
    <scope>NUCLEOTIDE SEQUENCE [LARGE SCALE GENOMIC DNA]</scope>
    <source>
        <strain evidence="2 3">DSM 17196</strain>
    </source>
</reference>
<evidence type="ECO:0000313" key="2">
    <source>
        <dbReference type="EMBL" id="RZS99750.1"/>
    </source>
</evidence>
<protein>
    <submittedName>
        <fullName evidence="2">Glycerophosphoryl diester phosphodiesterase</fullName>
    </submittedName>
</protein>
<dbReference type="Gene3D" id="3.20.20.190">
    <property type="entry name" value="Phosphatidylinositol (PI) phosphodiesterase"/>
    <property type="match status" value="1"/>
</dbReference>
<keyword evidence="3" id="KW-1185">Reference proteome</keyword>
<dbReference type="AlphaFoldDB" id="A0A4Q7PIU4"/>
<comment type="caution">
    <text evidence="2">The sequence shown here is derived from an EMBL/GenBank/DDBJ whole genome shotgun (WGS) entry which is preliminary data.</text>
</comment>
<dbReference type="RefSeq" id="WP_130285570.1">
    <property type="nucleotide sequence ID" value="NZ_SGXE01000001.1"/>
</dbReference>
<dbReference type="SUPFAM" id="SSF51695">
    <property type="entry name" value="PLC-like phosphodiesterases"/>
    <property type="match status" value="1"/>
</dbReference>
<dbReference type="PANTHER" id="PTHR46211:SF14">
    <property type="entry name" value="GLYCEROPHOSPHODIESTER PHOSPHODIESTERASE"/>
    <property type="match status" value="1"/>
</dbReference>
<dbReference type="PANTHER" id="PTHR46211">
    <property type="entry name" value="GLYCEROPHOSPHORYL DIESTER PHOSPHODIESTERASE"/>
    <property type="match status" value="1"/>
</dbReference>
<dbReference type="InterPro" id="IPR017946">
    <property type="entry name" value="PLC-like_Pdiesterase_TIM-brl"/>
</dbReference>
<dbReference type="Pfam" id="PF03009">
    <property type="entry name" value="GDPD"/>
    <property type="match status" value="1"/>
</dbReference>
<organism evidence="2 3">
    <name type="scientific">Aquimarina brevivitae</name>
    <dbReference type="NCBI Taxonomy" id="323412"/>
    <lineage>
        <taxon>Bacteria</taxon>
        <taxon>Pseudomonadati</taxon>
        <taxon>Bacteroidota</taxon>
        <taxon>Flavobacteriia</taxon>
        <taxon>Flavobacteriales</taxon>
        <taxon>Flavobacteriaceae</taxon>
        <taxon>Aquimarina</taxon>
    </lineage>
</organism>
<accession>A0A4Q7PIU4</accession>
<proteinExistence type="predicted"/>
<sequence>MKIFGHRGAAGLVAENTLASFAKAVALGVAGVELDVHRCKSGEIVVIHDFTVDRTTNGVGAVHELTLTELKALAVEDQFDIPTLAEVLDLIDARCQVNIELKGSHTALPVLELIKQYCSSSLWNLDQFIVSSFDHTQLLQLYQLDKTLKIGVLTEGPIEEVLTLAQEIEAFSIHPNVLHCTPSAVARVQDFGFKLYVWTVNKKSAIEKLIDLKVDAIITDFPNFAL</sequence>
<dbReference type="Proteomes" id="UP000292262">
    <property type="component" value="Unassembled WGS sequence"/>
</dbReference>
<dbReference type="InterPro" id="IPR030395">
    <property type="entry name" value="GP_PDE_dom"/>
</dbReference>
<evidence type="ECO:0000313" key="3">
    <source>
        <dbReference type="Proteomes" id="UP000292262"/>
    </source>
</evidence>
<dbReference type="EMBL" id="SGXE01000001">
    <property type="protein sequence ID" value="RZS99750.1"/>
    <property type="molecule type" value="Genomic_DNA"/>
</dbReference>
<name>A0A4Q7PIU4_9FLAO</name>
<gene>
    <name evidence="2" type="ORF">EV197_0976</name>
</gene>
<evidence type="ECO:0000259" key="1">
    <source>
        <dbReference type="PROSITE" id="PS51704"/>
    </source>
</evidence>
<feature type="domain" description="GP-PDE" evidence="1">
    <location>
        <begin position="1"/>
        <end position="226"/>
    </location>
</feature>
<dbReference type="GO" id="GO:0008081">
    <property type="term" value="F:phosphoric diester hydrolase activity"/>
    <property type="evidence" value="ECO:0007669"/>
    <property type="project" value="InterPro"/>
</dbReference>